<organism evidence="2 3">
    <name type="scientific">Luteipulveratus halotolerans</name>
    <dbReference type="NCBI Taxonomy" id="1631356"/>
    <lineage>
        <taxon>Bacteria</taxon>
        <taxon>Bacillati</taxon>
        <taxon>Actinomycetota</taxon>
        <taxon>Actinomycetes</taxon>
        <taxon>Micrococcales</taxon>
        <taxon>Dermacoccaceae</taxon>
        <taxon>Luteipulveratus</taxon>
    </lineage>
</organism>
<reference evidence="3" key="1">
    <citation type="submission" date="2015-03" db="EMBL/GenBank/DDBJ databases">
        <title>Luteipulveratus halotolerans sp. nov., a novel actinobacterium (Dermacoccaceae) from Sarawak, Malaysia.</title>
        <authorList>
            <person name="Juboi H."/>
            <person name="Basik A."/>
            <person name="Shamsul S.S."/>
            <person name="Arnold P."/>
            <person name="Schmitt E.K."/>
            <person name="Sanglier J.-J."/>
            <person name="Yeo T."/>
        </authorList>
    </citation>
    <scope>NUCLEOTIDE SEQUENCE [LARGE SCALE GENOMIC DNA]</scope>
    <source>
        <strain evidence="3">C296001</strain>
    </source>
</reference>
<dbReference type="EMBL" id="LAIR01000002">
    <property type="protein sequence ID" value="KNX37701.1"/>
    <property type="molecule type" value="Genomic_DNA"/>
</dbReference>
<keyword evidence="3" id="KW-1185">Reference proteome</keyword>
<dbReference type="Proteomes" id="UP000037397">
    <property type="component" value="Unassembled WGS sequence"/>
</dbReference>
<proteinExistence type="predicted"/>
<evidence type="ECO:0000313" key="2">
    <source>
        <dbReference type="EMBL" id="KNX37701.1"/>
    </source>
</evidence>
<evidence type="ECO:0000256" key="1">
    <source>
        <dbReference type="SAM" id="MobiDB-lite"/>
    </source>
</evidence>
<gene>
    <name evidence="2" type="ORF">VV01_12000</name>
</gene>
<comment type="caution">
    <text evidence="2">The sequence shown here is derived from an EMBL/GenBank/DDBJ whole genome shotgun (WGS) entry which is preliminary data.</text>
</comment>
<dbReference type="AlphaFoldDB" id="A0A0L6CIS2"/>
<evidence type="ECO:0000313" key="3">
    <source>
        <dbReference type="Proteomes" id="UP000037397"/>
    </source>
</evidence>
<feature type="region of interest" description="Disordered" evidence="1">
    <location>
        <begin position="63"/>
        <end position="84"/>
    </location>
</feature>
<sequence length="283" mass="30687">MHTGAAARPRSASGGETMSARRTTATMAAALLALTFATTACSKDDGGGGDGGDAQAIPTAWSAQDATNTSDQDGDQQAAPNRKAIPATEKWTLKLAPESGSVAYADWPDAQQLYPRDRIQGLFPEATKLEQTSCAFGQYGNGNQTPKNATCSWYVTNSTERYVSDNDKSTFRIKLRGIGADSEVTKSWDSTRDQFRTEKKDGDVFYKDGTFGARRALFRDSTGLGSFVISDGQIAAWIDLEFTDFSFVSPQDQTPGKIGEVIRKQVFPLAIQDLIPHLPRQYS</sequence>
<feature type="region of interest" description="Disordered" evidence="1">
    <location>
        <begin position="1"/>
        <end position="21"/>
    </location>
</feature>
<accession>A0A0L6CIS2</accession>
<name>A0A0L6CIS2_9MICO</name>
<protein>
    <submittedName>
        <fullName evidence="2">Uncharacterized protein</fullName>
    </submittedName>
</protein>